<feature type="transmembrane region" description="Helical" evidence="7">
    <location>
        <begin position="271"/>
        <end position="289"/>
    </location>
</feature>
<dbReference type="InterPro" id="IPR036259">
    <property type="entry name" value="MFS_trans_sf"/>
</dbReference>
<evidence type="ECO:0000256" key="3">
    <source>
        <dbReference type="ARBA" id="ARBA00022475"/>
    </source>
</evidence>
<dbReference type="InterPro" id="IPR005829">
    <property type="entry name" value="Sugar_transporter_CS"/>
</dbReference>
<dbReference type="PRINTS" id="PR01035">
    <property type="entry name" value="TCRTETA"/>
</dbReference>
<feature type="transmembrane region" description="Helical" evidence="7">
    <location>
        <begin position="6"/>
        <end position="29"/>
    </location>
</feature>
<dbReference type="Gene3D" id="1.20.1250.20">
    <property type="entry name" value="MFS general substrate transporter like domains"/>
    <property type="match status" value="1"/>
</dbReference>
<feature type="transmembrane region" description="Helical" evidence="7">
    <location>
        <begin position="154"/>
        <end position="176"/>
    </location>
</feature>
<dbReference type="GO" id="GO:0022857">
    <property type="term" value="F:transmembrane transporter activity"/>
    <property type="evidence" value="ECO:0007669"/>
    <property type="project" value="InterPro"/>
</dbReference>
<keyword evidence="3" id="KW-1003">Cell membrane</keyword>
<evidence type="ECO:0000256" key="1">
    <source>
        <dbReference type="ARBA" id="ARBA00004651"/>
    </source>
</evidence>
<evidence type="ECO:0000256" key="5">
    <source>
        <dbReference type="ARBA" id="ARBA00022989"/>
    </source>
</evidence>
<sequence length="396" mass="42718">MNRTFWIIALISLINSLSLTILIPVIYLYGRQFGLNDFQTSLLFSAYSVAQFFATPVIGKLSDRFGRKPLLVISLLGTVVANLIAGTASTAGVLFFARFLDGITGGNASVAQAVISDVTTPENRARGFGINGAAFGLGFVLGPVLSLLAQQVSLGAAFLVSGAIALIALVVTIFFLPESLQTKNVVTGNLFDLGLKNLIKGLAFPKVGILLIINFLIGTTFTIFTYAFQPYFIQVLHQTNESLTLMFLTFGVLSVLMQTLGVSILTKKFNLVYILFLGLFVRSTSFLLMPIWANVFYFVGVSIVYSLFNSLVQPMINALISLNARPEDQGTALGLNASYLSISNAFGPVIAGMLIRQSNPATYSYPLYLAGILTFGVLVLAIATRKRYQVQPAIPA</sequence>
<evidence type="ECO:0000256" key="2">
    <source>
        <dbReference type="ARBA" id="ARBA00007520"/>
    </source>
</evidence>
<comment type="subcellular location">
    <subcellularLocation>
        <location evidence="1">Cell membrane</location>
        <topology evidence="1">Multi-pass membrane protein</topology>
    </subcellularLocation>
</comment>
<keyword evidence="4 7" id="KW-0812">Transmembrane</keyword>
<dbReference type="PROSITE" id="PS00216">
    <property type="entry name" value="SUGAR_TRANSPORT_1"/>
    <property type="match status" value="1"/>
</dbReference>
<dbReference type="EMBL" id="JAHHIF010000076">
    <property type="protein sequence ID" value="MBW4548927.1"/>
    <property type="molecule type" value="Genomic_DNA"/>
</dbReference>
<dbReference type="InterPro" id="IPR011701">
    <property type="entry name" value="MFS"/>
</dbReference>
<feature type="transmembrane region" description="Helical" evidence="7">
    <location>
        <begin position="128"/>
        <end position="148"/>
    </location>
</feature>
<keyword evidence="6 7" id="KW-0472">Membrane</keyword>
<accession>A0A951PTZ8</accession>
<evidence type="ECO:0000256" key="4">
    <source>
        <dbReference type="ARBA" id="ARBA00022692"/>
    </source>
</evidence>
<dbReference type="CDD" id="cd17330">
    <property type="entry name" value="MFS_SLC46_TetA_like"/>
    <property type="match status" value="1"/>
</dbReference>
<proteinExistence type="inferred from homology"/>
<keyword evidence="5 7" id="KW-1133">Transmembrane helix</keyword>
<dbReference type="GO" id="GO:0005886">
    <property type="term" value="C:plasma membrane"/>
    <property type="evidence" value="ECO:0007669"/>
    <property type="project" value="UniProtKB-SubCell"/>
</dbReference>
<dbReference type="Proteomes" id="UP000753908">
    <property type="component" value="Unassembled WGS sequence"/>
</dbReference>
<reference evidence="9" key="2">
    <citation type="journal article" date="2022" name="Microbiol. Resour. Announc.">
        <title>Metagenome Sequencing to Explore Phylogenomics of Terrestrial Cyanobacteria.</title>
        <authorList>
            <person name="Ward R.D."/>
            <person name="Stajich J.E."/>
            <person name="Johansen J.R."/>
            <person name="Huntemann M."/>
            <person name="Clum A."/>
            <person name="Foster B."/>
            <person name="Foster B."/>
            <person name="Roux S."/>
            <person name="Palaniappan K."/>
            <person name="Varghese N."/>
            <person name="Mukherjee S."/>
            <person name="Reddy T.B.K."/>
            <person name="Daum C."/>
            <person name="Copeland A."/>
            <person name="Chen I.A."/>
            <person name="Ivanova N.N."/>
            <person name="Kyrpides N.C."/>
            <person name="Shapiro N."/>
            <person name="Eloe-Fadrosh E.A."/>
            <person name="Pietrasiak N."/>
        </authorList>
    </citation>
    <scope>NUCLEOTIDE SEQUENCE</scope>
    <source>
        <strain evidence="9">CPER-KK1</strain>
    </source>
</reference>
<feature type="domain" description="Major facilitator superfamily (MFS) profile" evidence="8">
    <location>
        <begin position="4"/>
        <end position="388"/>
    </location>
</feature>
<feature type="transmembrane region" description="Helical" evidence="7">
    <location>
        <begin position="207"/>
        <end position="228"/>
    </location>
</feature>
<protein>
    <submittedName>
        <fullName evidence="9">MFS transporter</fullName>
    </submittedName>
</protein>
<evidence type="ECO:0000256" key="6">
    <source>
        <dbReference type="ARBA" id="ARBA00023136"/>
    </source>
</evidence>
<gene>
    <name evidence="9" type="ORF">KME25_31670</name>
</gene>
<organism evidence="9 10">
    <name type="scientific">Symplocastrum torsivum CPER-KK1</name>
    <dbReference type="NCBI Taxonomy" id="450513"/>
    <lineage>
        <taxon>Bacteria</taxon>
        <taxon>Bacillati</taxon>
        <taxon>Cyanobacteriota</taxon>
        <taxon>Cyanophyceae</taxon>
        <taxon>Oscillatoriophycideae</taxon>
        <taxon>Oscillatoriales</taxon>
        <taxon>Microcoleaceae</taxon>
        <taxon>Symplocastrum</taxon>
    </lineage>
</organism>
<feature type="transmembrane region" description="Helical" evidence="7">
    <location>
        <begin position="71"/>
        <end position="97"/>
    </location>
</feature>
<dbReference type="InterPro" id="IPR001958">
    <property type="entry name" value="Tet-R_TetA/multi-R_MdtG-like"/>
</dbReference>
<feature type="transmembrane region" description="Helical" evidence="7">
    <location>
        <begin position="333"/>
        <end position="355"/>
    </location>
</feature>
<dbReference type="InterPro" id="IPR050189">
    <property type="entry name" value="MFS_Efflux_Transporters"/>
</dbReference>
<feature type="transmembrane region" description="Helical" evidence="7">
    <location>
        <begin position="367"/>
        <end position="384"/>
    </location>
</feature>
<dbReference type="SUPFAM" id="SSF103473">
    <property type="entry name" value="MFS general substrate transporter"/>
    <property type="match status" value="1"/>
</dbReference>
<evidence type="ECO:0000256" key="7">
    <source>
        <dbReference type="SAM" id="Phobius"/>
    </source>
</evidence>
<feature type="transmembrane region" description="Helical" evidence="7">
    <location>
        <begin position="243"/>
        <end position="264"/>
    </location>
</feature>
<comment type="similarity">
    <text evidence="2">Belongs to the major facilitator superfamily. TCR/Tet family.</text>
</comment>
<feature type="transmembrane region" description="Helical" evidence="7">
    <location>
        <begin position="295"/>
        <end position="312"/>
    </location>
</feature>
<dbReference type="PANTHER" id="PTHR43124:SF3">
    <property type="entry name" value="CHLORAMPHENICOL EFFLUX PUMP RV0191"/>
    <property type="match status" value="1"/>
</dbReference>
<dbReference type="Pfam" id="PF07690">
    <property type="entry name" value="MFS_1"/>
    <property type="match status" value="2"/>
</dbReference>
<evidence type="ECO:0000313" key="9">
    <source>
        <dbReference type="EMBL" id="MBW4548927.1"/>
    </source>
</evidence>
<comment type="caution">
    <text evidence="9">The sequence shown here is derived from an EMBL/GenBank/DDBJ whole genome shotgun (WGS) entry which is preliminary data.</text>
</comment>
<evidence type="ECO:0000313" key="10">
    <source>
        <dbReference type="Proteomes" id="UP000753908"/>
    </source>
</evidence>
<reference evidence="9" key="1">
    <citation type="submission" date="2021-05" db="EMBL/GenBank/DDBJ databases">
        <authorList>
            <person name="Pietrasiak N."/>
            <person name="Ward R."/>
            <person name="Stajich J.E."/>
            <person name="Kurbessoian T."/>
        </authorList>
    </citation>
    <scope>NUCLEOTIDE SEQUENCE</scope>
    <source>
        <strain evidence="9">CPER-KK1</strain>
    </source>
</reference>
<name>A0A951PTZ8_9CYAN</name>
<dbReference type="PANTHER" id="PTHR43124">
    <property type="entry name" value="PURINE EFFLUX PUMP PBUE"/>
    <property type="match status" value="1"/>
</dbReference>
<dbReference type="InterPro" id="IPR020846">
    <property type="entry name" value="MFS_dom"/>
</dbReference>
<evidence type="ECO:0000259" key="8">
    <source>
        <dbReference type="PROSITE" id="PS50850"/>
    </source>
</evidence>
<dbReference type="PROSITE" id="PS50850">
    <property type="entry name" value="MFS"/>
    <property type="match status" value="1"/>
</dbReference>
<dbReference type="AlphaFoldDB" id="A0A951PTZ8"/>